<dbReference type="InterPro" id="IPR002515">
    <property type="entry name" value="Znf_C2H2C"/>
</dbReference>
<feature type="region of interest" description="Disordered" evidence="10">
    <location>
        <begin position="1242"/>
        <end position="1337"/>
    </location>
</feature>
<dbReference type="EMBL" id="AP028916">
    <property type="protein sequence ID" value="BES97853.1"/>
    <property type="molecule type" value="Genomic_DNA"/>
</dbReference>
<feature type="compositionally biased region" description="Polar residues" evidence="10">
    <location>
        <begin position="1246"/>
        <end position="1255"/>
    </location>
</feature>
<dbReference type="Pfam" id="PF02820">
    <property type="entry name" value="MBT"/>
    <property type="match status" value="3"/>
</dbReference>
<organism evidence="11 12">
    <name type="scientific">Nesidiocoris tenuis</name>
    <dbReference type="NCBI Taxonomy" id="355587"/>
    <lineage>
        <taxon>Eukaryota</taxon>
        <taxon>Metazoa</taxon>
        <taxon>Ecdysozoa</taxon>
        <taxon>Arthropoda</taxon>
        <taxon>Hexapoda</taxon>
        <taxon>Insecta</taxon>
        <taxon>Pterygota</taxon>
        <taxon>Neoptera</taxon>
        <taxon>Paraneoptera</taxon>
        <taxon>Hemiptera</taxon>
        <taxon>Heteroptera</taxon>
        <taxon>Panheteroptera</taxon>
        <taxon>Cimicomorpha</taxon>
        <taxon>Miridae</taxon>
        <taxon>Dicyphina</taxon>
        <taxon>Nesidiocoris</taxon>
    </lineage>
</organism>
<feature type="compositionally biased region" description="Polar residues" evidence="10">
    <location>
        <begin position="417"/>
        <end position="440"/>
    </location>
</feature>
<feature type="compositionally biased region" description="Low complexity" evidence="10">
    <location>
        <begin position="1"/>
        <end position="13"/>
    </location>
</feature>
<feature type="repeat" description="MBT" evidence="9">
    <location>
        <begin position="832"/>
        <end position="931"/>
    </location>
</feature>
<comment type="subcellular location">
    <subcellularLocation>
        <location evidence="1">Nucleus</location>
    </subcellularLocation>
</comment>
<feature type="compositionally biased region" description="Basic residues" evidence="10">
    <location>
        <begin position="548"/>
        <end position="558"/>
    </location>
</feature>
<keyword evidence="6" id="KW-0805">Transcription regulation</keyword>
<feature type="repeat" description="MBT" evidence="9">
    <location>
        <begin position="1047"/>
        <end position="1142"/>
    </location>
</feature>
<name>A0ABN7B0U1_9HEMI</name>
<feature type="region of interest" description="Disordered" evidence="10">
    <location>
        <begin position="369"/>
        <end position="575"/>
    </location>
</feature>
<dbReference type="InterPro" id="IPR050548">
    <property type="entry name" value="PcG_chromatin_remod_factors"/>
</dbReference>
<feature type="compositionally biased region" description="Basic and acidic residues" evidence="10">
    <location>
        <begin position="1313"/>
        <end position="1323"/>
    </location>
</feature>
<keyword evidence="2" id="KW-0479">Metal-binding</keyword>
<gene>
    <name evidence="11" type="ORF">NTJ_10668</name>
</gene>
<reference evidence="11 12" key="1">
    <citation type="submission" date="2023-09" db="EMBL/GenBank/DDBJ databases">
        <title>Nesidiocoris tenuis whole genome shotgun sequence.</title>
        <authorList>
            <person name="Shibata T."/>
            <person name="Shimoda M."/>
            <person name="Kobayashi T."/>
            <person name="Uehara T."/>
        </authorList>
    </citation>
    <scope>NUCLEOTIDE SEQUENCE [LARGE SCALE GENOMIC DNA]</scope>
    <source>
        <strain evidence="11 12">Japan</strain>
    </source>
</reference>
<evidence type="ECO:0000256" key="4">
    <source>
        <dbReference type="ARBA" id="ARBA00022771"/>
    </source>
</evidence>
<dbReference type="InterPro" id="IPR004092">
    <property type="entry name" value="Mbt"/>
</dbReference>
<proteinExistence type="predicted"/>
<evidence type="ECO:0000313" key="11">
    <source>
        <dbReference type="EMBL" id="BES97853.1"/>
    </source>
</evidence>
<dbReference type="CDD" id="cd20102">
    <property type="entry name" value="MBT_L3MBTL1-like_rpt2"/>
    <property type="match status" value="1"/>
</dbReference>
<protein>
    <submittedName>
        <fullName evidence="11">MBT</fullName>
    </submittedName>
</protein>
<evidence type="ECO:0000256" key="8">
    <source>
        <dbReference type="ARBA" id="ARBA00023242"/>
    </source>
</evidence>
<keyword evidence="12" id="KW-1185">Reference proteome</keyword>
<feature type="region of interest" description="Disordered" evidence="10">
    <location>
        <begin position="1"/>
        <end position="48"/>
    </location>
</feature>
<feature type="compositionally biased region" description="Polar residues" evidence="10">
    <location>
        <begin position="470"/>
        <end position="481"/>
    </location>
</feature>
<evidence type="ECO:0000256" key="7">
    <source>
        <dbReference type="ARBA" id="ARBA00023163"/>
    </source>
</evidence>
<feature type="compositionally biased region" description="Polar residues" evidence="10">
    <location>
        <begin position="1327"/>
        <end position="1336"/>
    </location>
</feature>
<feature type="compositionally biased region" description="Basic and acidic residues" evidence="10">
    <location>
        <begin position="406"/>
        <end position="415"/>
    </location>
</feature>
<dbReference type="SMART" id="SM00561">
    <property type="entry name" value="MBT"/>
    <property type="match status" value="3"/>
</dbReference>
<keyword evidence="3" id="KW-0677">Repeat</keyword>
<sequence>MLAFSSSDSSDLNSSEDEDAPQPTPAKNTPRPAEAPSLSATNTPDPKSTVVTIALTQCEKIQPKPSRPIYAQAPQSIQTATVTSATNRALTPTTSSSGKTEAKIGNVAASTAKAPVGAVPKTITVVSPSPNGQTLRAFVPKFAPTSSTPPAAQLPRGPRMLVAVKNKANMDPQRVYGTLVSSTTATPVRAQQNVGIRPTITLLPQGAILAKSGVIPSNLRQANVVRSRDGKLQISNGTVIRQISMVNNSDLQKRLVGTSTGGFPQYRLVRAAGPATTASQPVKQLASVLTSCGEKKFVINPNVRGPMNVGHQSDLLKMHPNIQTPSVPAKFASYAPGAANAHKESKSVEIGAVNEKVLKIPFLIHPAETAPASCPETNQAGENAKKPEEKPAPPAEQRASGQPAEKPIESNKEVAKTQPSSASDKIPDETTQLEKQPSNPSDKKPDIVKPSPQPENAASGSPLPKETHSPAIQQRNPNQDSLQEKSIDTMATEEPVEKISALRKTNILFKPKNRNSTGSSLDKESKNTDEPSPFIPLLEHRVTGSAERRKRKDNHKPKPLPAMERNVDSLRPGPLKTLDSLKGLPGIEGRNALRTVKWDGNGTGILPGSSLTFKSTEHGTILLSESSLASKMVYYTDPADGRKKLQSRDPSEIYCCVMCECYGLLSEYVGDNFCSVICYESMLKLQDSIVKEMEEEMQSAEVPAPPVFEADVKKKKRLPPPQTDAFNDDKKPEVVKKRKISLEDVENKRPEAEVCKLEKPPLPSEPVAEKPVAKIKVKSLDMLTQVSPTPKLNKFEEPSPLPSETPAFVHSLDLDSGHLLLDEEISVDDIPFEWTNYLKATDSKPASAKLFSQPLFTPGPNPFQIGCKLEAVDPERQSKICVATVADVLGHRLKIHFDGYANKYDFWTYTHSPNIFPCGFCEENGYPLEPPVGFGGKNFKWDAYHKARKSRPAPFEWFVSNRVGSTSNNLFKVNMKLEAVDKKNTHLTCVATVQSVLLNRILVHFDSWSDIYDYWVDIASPYIHPVGWCKQQNRSLTPPEGYDALTFSWQAYLKLTGSEEAPKAAFMTRPPVEFVKGTKLEVVDKRVPNNLRVATISEVLPYQIKIAFDGYPDHFGFWCDDDSPDLHPVGYGQKTGHPVQGPPTDLELLRSKCPTPGCIGEGNVNGLGSGYHQAVDDCPYSNKHLREPPLLVDRLESRALRLRKKLPETETASDDEYNPEKLWKFIDEAAKHTVARMRLRHDELVTNDQPPQRSPSFYIPPSHQRFAHSRPLSKSSSASSLTAGQKRKRSTTPSDSGESRGPSPAAKAIAKSEQIDSSKESAKQQRPAKSSKTIKPTTIADLDDDQVLMWPAQLCLEKMSKFAPSLKTDWAELDMTGNRLLMMDSSNFESLPVKNPDELTKFLDDLRKKAVVGLSSWKLIE</sequence>
<evidence type="ECO:0000256" key="5">
    <source>
        <dbReference type="ARBA" id="ARBA00022833"/>
    </source>
</evidence>
<evidence type="ECO:0000256" key="9">
    <source>
        <dbReference type="PROSITE-ProRule" id="PRU00459"/>
    </source>
</evidence>
<dbReference type="Gene3D" id="4.10.320.30">
    <property type="match status" value="1"/>
</dbReference>
<dbReference type="PANTHER" id="PTHR12247:SF131">
    <property type="entry name" value="LD05287P"/>
    <property type="match status" value="1"/>
</dbReference>
<keyword evidence="4" id="KW-0863">Zinc-finger</keyword>
<dbReference type="InterPro" id="IPR036060">
    <property type="entry name" value="Znf_C2H2C_sf"/>
</dbReference>
<evidence type="ECO:0000256" key="6">
    <source>
        <dbReference type="ARBA" id="ARBA00023015"/>
    </source>
</evidence>
<evidence type="ECO:0000256" key="2">
    <source>
        <dbReference type="ARBA" id="ARBA00022723"/>
    </source>
</evidence>
<keyword evidence="8" id="KW-0539">Nucleus</keyword>
<keyword evidence="5" id="KW-0862">Zinc</keyword>
<dbReference type="Proteomes" id="UP001307889">
    <property type="component" value="Chromosome 8"/>
</dbReference>
<dbReference type="SUPFAM" id="SSF103637">
    <property type="entry name" value="CCHHC domain"/>
    <property type="match status" value="1"/>
</dbReference>
<accession>A0ABN7B0U1</accession>
<evidence type="ECO:0000313" key="12">
    <source>
        <dbReference type="Proteomes" id="UP001307889"/>
    </source>
</evidence>
<dbReference type="PROSITE" id="PS51079">
    <property type="entry name" value="MBT"/>
    <property type="match status" value="3"/>
</dbReference>
<keyword evidence="7" id="KW-0804">Transcription</keyword>
<dbReference type="PANTHER" id="PTHR12247">
    <property type="entry name" value="POLYCOMB GROUP PROTEIN"/>
    <property type="match status" value="1"/>
</dbReference>
<evidence type="ECO:0000256" key="3">
    <source>
        <dbReference type="ARBA" id="ARBA00022737"/>
    </source>
</evidence>
<dbReference type="Gene3D" id="2.30.30.140">
    <property type="match status" value="3"/>
</dbReference>
<dbReference type="PROSITE" id="PS51802">
    <property type="entry name" value="ZF_CCHHC"/>
    <property type="match status" value="1"/>
</dbReference>
<feature type="compositionally biased region" description="Low complexity" evidence="10">
    <location>
        <begin position="1269"/>
        <end position="1280"/>
    </location>
</feature>
<evidence type="ECO:0000256" key="10">
    <source>
        <dbReference type="SAM" id="MobiDB-lite"/>
    </source>
</evidence>
<feature type="compositionally biased region" description="Polar residues" evidence="10">
    <location>
        <begin position="38"/>
        <end position="48"/>
    </location>
</feature>
<evidence type="ECO:0000256" key="1">
    <source>
        <dbReference type="ARBA" id="ARBA00004123"/>
    </source>
</evidence>
<dbReference type="SUPFAM" id="SSF63748">
    <property type="entry name" value="Tudor/PWWP/MBT"/>
    <property type="match status" value="3"/>
</dbReference>
<feature type="repeat" description="MBT" evidence="9">
    <location>
        <begin position="939"/>
        <end position="1039"/>
    </location>
</feature>